<evidence type="ECO:0000256" key="7">
    <source>
        <dbReference type="SAM" id="MobiDB-lite"/>
    </source>
</evidence>
<comment type="similarity">
    <text evidence="2">Belongs to the major facilitator superfamily.</text>
</comment>
<feature type="compositionally biased region" description="Basic and acidic residues" evidence="7">
    <location>
        <begin position="11"/>
        <end position="20"/>
    </location>
</feature>
<dbReference type="Gene3D" id="1.20.1250.20">
    <property type="entry name" value="MFS general substrate transporter like domains"/>
    <property type="match status" value="1"/>
</dbReference>
<dbReference type="InterPro" id="IPR011701">
    <property type="entry name" value="MFS"/>
</dbReference>
<feature type="transmembrane region" description="Helical" evidence="8">
    <location>
        <begin position="186"/>
        <end position="207"/>
    </location>
</feature>
<reference evidence="10" key="2">
    <citation type="submission" date="2025-08" db="UniProtKB">
        <authorList>
            <consortium name="Ensembl"/>
        </authorList>
    </citation>
    <scope>IDENTIFICATION</scope>
</reference>
<reference evidence="11" key="1">
    <citation type="submission" date="2018-12" db="EMBL/GenBank/DDBJ databases">
        <authorList>
            <person name="Yazar S."/>
        </authorList>
    </citation>
    <scope>NUCLEOTIDE SEQUENCE [LARGE SCALE GENOMIC DNA]</scope>
</reference>
<evidence type="ECO:0000256" key="6">
    <source>
        <dbReference type="ARBA" id="ARBA00023136"/>
    </source>
</evidence>
<evidence type="ECO:0000256" key="4">
    <source>
        <dbReference type="ARBA" id="ARBA00022692"/>
    </source>
</evidence>
<dbReference type="PROSITE" id="PS50850">
    <property type="entry name" value="MFS"/>
    <property type="match status" value="1"/>
</dbReference>
<keyword evidence="3" id="KW-0813">Transport</keyword>
<evidence type="ECO:0000256" key="1">
    <source>
        <dbReference type="ARBA" id="ARBA00004141"/>
    </source>
</evidence>
<organism evidence="10 11">
    <name type="scientific">Vombatus ursinus</name>
    <name type="common">Common wombat</name>
    <dbReference type="NCBI Taxonomy" id="29139"/>
    <lineage>
        <taxon>Eukaryota</taxon>
        <taxon>Metazoa</taxon>
        <taxon>Chordata</taxon>
        <taxon>Craniata</taxon>
        <taxon>Vertebrata</taxon>
        <taxon>Euteleostomi</taxon>
        <taxon>Mammalia</taxon>
        <taxon>Metatheria</taxon>
        <taxon>Diprotodontia</taxon>
        <taxon>Vombatidae</taxon>
        <taxon>Vombatus</taxon>
    </lineage>
</organism>
<dbReference type="STRING" id="29139.ENSVURP00010004752"/>
<gene>
    <name evidence="10" type="primary">LOC114046338</name>
</gene>
<comment type="subcellular location">
    <subcellularLocation>
        <location evidence="1">Membrane</location>
        <topology evidence="1">Multi-pass membrane protein</topology>
    </subcellularLocation>
</comment>
<dbReference type="GeneTree" id="ENSGT00940000159390"/>
<reference evidence="10" key="3">
    <citation type="submission" date="2025-09" db="UniProtKB">
        <authorList>
            <consortium name="Ensembl"/>
        </authorList>
    </citation>
    <scope>IDENTIFICATION</scope>
</reference>
<feature type="transmembrane region" description="Helical" evidence="8">
    <location>
        <begin position="433"/>
        <end position="450"/>
    </location>
</feature>
<evidence type="ECO:0000313" key="10">
    <source>
        <dbReference type="Ensembl" id="ENSVURP00010004752.1"/>
    </source>
</evidence>
<feature type="transmembrane region" description="Helical" evidence="8">
    <location>
        <begin position="343"/>
        <end position="360"/>
    </location>
</feature>
<dbReference type="CDD" id="cd17390">
    <property type="entry name" value="MFS_MFSD9"/>
    <property type="match status" value="1"/>
</dbReference>
<dbReference type="PANTHER" id="PTHR23504:SF14">
    <property type="entry name" value="MAJOR FACILITATOR SUPERFAMILY DOMAIN-CONTAINING PROTEIN 9"/>
    <property type="match status" value="1"/>
</dbReference>
<feature type="transmembrane region" description="Helical" evidence="8">
    <location>
        <begin position="281"/>
        <end position="300"/>
    </location>
</feature>
<feature type="transmembrane region" description="Helical" evidence="8">
    <location>
        <begin position="101"/>
        <end position="127"/>
    </location>
</feature>
<proteinExistence type="inferred from homology"/>
<feature type="domain" description="Major facilitator superfamily (MFS) profile" evidence="9">
    <location>
        <begin position="34"/>
        <end position="456"/>
    </location>
</feature>
<evidence type="ECO:0000256" key="2">
    <source>
        <dbReference type="ARBA" id="ARBA00008335"/>
    </source>
</evidence>
<dbReference type="Ensembl" id="ENSVURT00010005392.1">
    <property type="protein sequence ID" value="ENSVURP00010004752.1"/>
    <property type="gene ID" value="ENSVURG00010003779.1"/>
</dbReference>
<feature type="transmembrane region" description="Helical" evidence="8">
    <location>
        <begin position="72"/>
        <end position="94"/>
    </location>
</feature>
<dbReference type="PRINTS" id="PR01035">
    <property type="entry name" value="TCRTETA"/>
</dbReference>
<evidence type="ECO:0000256" key="8">
    <source>
        <dbReference type="SAM" id="Phobius"/>
    </source>
</evidence>
<evidence type="ECO:0000256" key="3">
    <source>
        <dbReference type="ARBA" id="ARBA00022448"/>
    </source>
</evidence>
<name>A0A4X2K696_VOMUR</name>
<feature type="transmembrane region" description="Helical" evidence="8">
    <location>
        <begin position="312"/>
        <end position="331"/>
    </location>
</feature>
<dbReference type="InterPro" id="IPR020846">
    <property type="entry name" value="MFS_dom"/>
</dbReference>
<evidence type="ECO:0000313" key="11">
    <source>
        <dbReference type="Proteomes" id="UP000314987"/>
    </source>
</evidence>
<protein>
    <recommendedName>
        <fullName evidence="9">Major facilitator superfamily (MFS) profile domain-containing protein</fullName>
    </recommendedName>
</protein>
<accession>A0A4X2K696</accession>
<feature type="transmembrane region" description="Helical" evidence="8">
    <location>
        <begin position="36"/>
        <end position="60"/>
    </location>
</feature>
<dbReference type="SUPFAM" id="SSF103473">
    <property type="entry name" value="MFS general substrate transporter"/>
    <property type="match status" value="1"/>
</dbReference>
<dbReference type="OrthoDB" id="10262656at2759"/>
<feature type="region of interest" description="Disordered" evidence="7">
    <location>
        <begin position="1"/>
        <end position="27"/>
    </location>
</feature>
<evidence type="ECO:0000259" key="9">
    <source>
        <dbReference type="PROSITE" id="PS50850"/>
    </source>
</evidence>
<keyword evidence="11" id="KW-1185">Reference proteome</keyword>
<evidence type="ECO:0000256" key="5">
    <source>
        <dbReference type="ARBA" id="ARBA00022989"/>
    </source>
</evidence>
<dbReference type="PANTHER" id="PTHR23504">
    <property type="entry name" value="MAJOR FACILITATOR SUPERFAMILY DOMAIN-CONTAINING PROTEIN 10"/>
    <property type="match status" value="1"/>
</dbReference>
<dbReference type="Proteomes" id="UP000314987">
    <property type="component" value="Unassembled WGS sequence"/>
</dbReference>
<dbReference type="InterPro" id="IPR001958">
    <property type="entry name" value="Tet-R_TetA/multi-R_MdtG-like"/>
</dbReference>
<sequence length="466" mass="50426">MGAAVPRAKPRPAEERERAEAGTSARSCRGPGRCLLYLYLVGFLDFFGVSMVVPLLSVHIKSLGASPTTAGVIGSLYGVLQLFSSTVVGCWSDVVGRQHSLLVCILLSALGYLLLGISSSVLLVAIARIPVGIFKHTLSISRALLSDLVLERERPLVIGKLNTASNVGFILGPMVGGYLTELEGGFYITSFICFSIFILNAGLVWIFPWNDTNLSRMKNSQQTSNRFPSDLLKKAKNKLQETPTSNGAISPKAMTWQLWIQIVSVLRGMENVIFSEMWDIFLVRFLMALAAMLYHSNFILAIEERFGMKPRLTGYIISYSSALGALAGFVLGPIMRLYKHNTFTILLHSSVLTCVLLLLYSTALSIWVVIFCSTFLSFSTAVGRISITDLQLTVGGTQASGTLIGLGQSVTAVGRIIAPLLSGIVQEFSPCGPPSLGAALAFVAVLIMVLNKPRYSNNQSAKLKSQ</sequence>
<dbReference type="OMA" id="RFVRCLY"/>
<dbReference type="GO" id="GO:0016020">
    <property type="term" value="C:membrane"/>
    <property type="evidence" value="ECO:0007669"/>
    <property type="project" value="UniProtKB-SubCell"/>
</dbReference>
<dbReference type="GO" id="GO:0022857">
    <property type="term" value="F:transmembrane transporter activity"/>
    <property type="evidence" value="ECO:0007669"/>
    <property type="project" value="InterPro"/>
</dbReference>
<dbReference type="InterPro" id="IPR036259">
    <property type="entry name" value="MFS_trans_sf"/>
</dbReference>
<dbReference type="Pfam" id="PF07690">
    <property type="entry name" value="MFS_1"/>
    <property type="match status" value="1"/>
</dbReference>
<keyword evidence="4 8" id="KW-0812">Transmembrane</keyword>
<keyword evidence="6 8" id="KW-0472">Membrane</keyword>
<dbReference type="AlphaFoldDB" id="A0A4X2K696"/>
<keyword evidence="5 8" id="KW-1133">Transmembrane helix</keyword>